<dbReference type="CDD" id="cd05254">
    <property type="entry name" value="dTDP_HR_like_SDR_e"/>
    <property type="match status" value="1"/>
</dbReference>
<keyword evidence="6" id="KW-1185">Reference proteome</keyword>
<dbReference type="InterPro" id="IPR029903">
    <property type="entry name" value="RmlD-like-bd"/>
</dbReference>
<protein>
    <recommendedName>
        <fullName evidence="2">dTDP-4-dehydrorhamnose reductase</fullName>
        <ecNumber evidence="2">1.1.1.133</ecNumber>
    </recommendedName>
</protein>
<dbReference type="Gene3D" id="3.40.50.720">
    <property type="entry name" value="NAD(P)-binding Rossmann-like Domain"/>
    <property type="match status" value="1"/>
</dbReference>
<feature type="domain" description="RmlD-like substrate binding" evidence="4">
    <location>
        <begin position="1"/>
        <end position="269"/>
    </location>
</feature>
<gene>
    <name evidence="5" type="primary">rfbD</name>
    <name evidence="5" type="ORF">JF922_02865</name>
</gene>
<dbReference type="SUPFAM" id="SSF51735">
    <property type="entry name" value="NAD(P)-binding Rossmann-fold domains"/>
    <property type="match status" value="1"/>
</dbReference>
<evidence type="ECO:0000256" key="1">
    <source>
        <dbReference type="ARBA" id="ARBA00010944"/>
    </source>
</evidence>
<dbReference type="InterPro" id="IPR036291">
    <property type="entry name" value="NAD(P)-bd_dom_sf"/>
</dbReference>
<comment type="function">
    <text evidence="2">Catalyzes the reduction of dTDP-6-deoxy-L-lyxo-4-hexulose to yield dTDP-L-rhamnose.</text>
</comment>
<dbReference type="EC" id="1.1.1.133" evidence="2"/>
<comment type="caution">
    <text evidence="5">The sequence shown here is derived from an EMBL/GenBank/DDBJ whole genome shotgun (WGS) entry which is preliminary data.</text>
</comment>
<comment type="similarity">
    <text evidence="1 2">Belongs to the dTDP-4-dehydrorhamnose reductase family.</text>
</comment>
<dbReference type="PANTHER" id="PTHR10491:SF4">
    <property type="entry name" value="METHIONINE ADENOSYLTRANSFERASE 2 SUBUNIT BETA"/>
    <property type="match status" value="1"/>
</dbReference>
<dbReference type="EMBL" id="JAEKNR010000032">
    <property type="protein sequence ID" value="MBJ7597016.1"/>
    <property type="molecule type" value="Genomic_DNA"/>
</dbReference>
<evidence type="ECO:0000256" key="2">
    <source>
        <dbReference type="RuleBase" id="RU364082"/>
    </source>
</evidence>
<dbReference type="RefSeq" id="WP_338198915.1">
    <property type="nucleotide sequence ID" value="NZ_JAEKNR010000032.1"/>
</dbReference>
<keyword evidence="2" id="KW-0521">NADP</keyword>
<organism evidence="5 6">
    <name type="scientific">Candidatus Nephthysia bennettiae</name>
    <dbReference type="NCBI Taxonomy" id="3127016"/>
    <lineage>
        <taxon>Bacteria</taxon>
        <taxon>Bacillati</taxon>
        <taxon>Candidatus Dormiibacterota</taxon>
        <taxon>Candidatus Dormibacteria</taxon>
        <taxon>Candidatus Dormibacterales</taxon>
        <taxon>Candidatus Dormibacteraceae</taxon>
        <taxon>Candidatus Nephthysia</taxon>
    </lineage>
</organism>
<dbReference type="Gene3D" id="3.90.25.10">
    <property type="entry name" value="UDP-galactose 4-epimerase, domain 1"/>
    <property type="match status" value="1"/>
</dbReference>
<comment type="pathway">
    <text evidence="2">Carbohydrate biosynthesis; dTDP-L-rhamnose biosynthesis.</text>
</comment>
<dbReference type="AlphaFoldDB" id="A0A934K5Z1"/>
<evidence type="ECO:0000313" key="6">
    <source>
        <dbReference type="Proteomes" id="UP000612893"/>
    </source>
</evidence>
<evidence type="ECO:0000259" key="4">
    <source>
        <dbReference type="Pfam" id="PF04321"/>
    </source>
</evidence>
<dbReference type="NCBIfam" id="TIGR01214">
    <property type="entry name" value="rmlD"/>
    <property type="match status" value="1"/>
</dbReference>
<dbReference type="GO" id="GO:0008831">
    <property type="term" value="F:dTDP-4-dehydrorhamnose reductase activity"/>
    <property type="evidence" value="ECO:0007669"/>
    <property type="project" value="UniProtKB-EC"/>
</dbReference>
<dbReference type="InterPro" id="IPR005913">
    <property type="entry name" value="dTDP_dehydrorham_reduct"/>
</dbReference>
<sequence>MRFLVTGAGGQLGSDLLDLLPGAIGLTREQLSVADRDAVREAVSGFDVVLNCAADNAVDAAEAAPERAFAVNAEGPANLAWACREAGARLVHFSTNFVFDGSGSEPFTEEDEPRPMGAYGRSKLEGERRVREQMPDALVVRSSGLFGWRGSAVKGGSFPERILKRARAGEPVRVVDDQLLNPTYTADLAAGVLDLIPQDVRGVIHLVAGGCCSYWEMAAEVTRLAGLSVPVEPISSKALDAAAPRPANGCLSSLRVRSLRPWQEGLAAWWEAWSVPGAVRRP</sequence>
<accession>A0A934K5Z1</accession>
<proteinExistence type="inferred from homology"/>
<dbReference type="Pfam" id="PF04321">
    <property type="entry name" value="RmlD_sub_bind"/>
    <property type="match status" value="1"/>
</dbReference>
<keyword evidence="2 5" id="KW-0560">Oxidoreductase</keyword>
<evidence type="ECO:0000313" key="5">
    <source>
        <dbReference type="EMBL" id="MBJ7597016.1"/>
    </source>
</evidence>
<reference evidence="5" key="1">
    <citation type="submission" date="2020-10" db="EMBL/GenBank/DDBJ databases">
        <title>Ca. Dormibacterota MAGs.</title>
        <authorList>
            <person name="Montgomery K."/>
        </authorList>
    </citation>
    <scope>NUCLEOTIDE SEQUENCE [LARGE SCALE GENOMIC DNA]</scope>
    <source>
        <strain evidence="5">SC8812_S17_10</strain>
    </source>
</reference>
<evidence type="ECO:0000256" key="3">
    <source>
        <dbReference type="SAM" id="MobiDB-lite"/>
    </source>
</evidence>
<dbReference type="Proteomes" id="UP000612893">
    <property type="component" value="Unassembled WGS sequence"/>
</dbReference>
<dbReference type="PANTHER" id="PTHR10491">
    <property type="entry name" value="DTDP-4-DEHYDRORHAMNOSE REDUCTASE"/>
    <property type="match status" value="1"/>
</dbReference>
<feature type="region of interest" description="Disordered" evidence="3">
    <location>
        <begin position="104"/>
        <end position="126"/>
    </location>
</feature>
<name>A0A934K5Z1_9BACT</name>